<dbReference type="GO" id="GO:0047661">
    <property type="term" value="F:amino-acid racemase activity"/>
    <property type="evidence" value="ECO:0007669"/>
    <property type="project" value="InterPro"/>
</dbReference>
<evidence type="ECO:0008006" key="6">
    <source>
        <dbReference type="Google" id="ProtNLM"/>
    </source>
</evidence>
<dbReference type="Pfam" id="PF01177">
    <property type="entry name" value="Asp_Glu_race"/>
    <property type="match status" value="1"/>
</dbReference>
<protein>
    <recommendedName>
        <fullName evidence="6">Aspartate racemase</fullName>
    </recommendedName>
</protein>
<keyword evidence="2" id="KW-0413">Isomerase</keyword>
<dbReference type="STRING" id="1798540.A3B74_04650"/>
<gene>
    <name evidence="4" type="ORF">A3B74_04650</name>
</gene>
<name>A0A1G2ANZ3_9BACT</name>
<dbReference type="InterPro" id="IPR001920">
    <property type="entry name" value="Asp/Glu_race"/>
</dbReference>
<dbReference type="InterPro" id="IPR004380">
    <property type="entry name" value="Asp_race"/>
</dbReference>
<comment type="similarity">
    <text evidence="1">Belongs to the aspartate/glutamate racemases family.</text>
</comment>
<feature type="transmembrane region" description="Helical" evidence="3">
    <location>
        <begin position="12"/>
        <end position="31"/>
    </location>
</feature>
<evidence type="ECO:0000313" key="5">
    <source>
        <dbReference type="Proteomes" id="UP000177165"/>
    </source>
</evidence>
<keyword evidence="3" id="KW-1133">Transmembrane helix</keyword>
<organism evidence="4 5">
    <name type="scientific">Candidatus Kerfeldbacteria bacterium RIFCSPHIGHO2_02_FULL_42_14</name>
    <dbReference type="NCBI Taxonomy" id="1798540"/>
    <lineage>
        <taxon>Bacteria</taxon>
        <taxon>Candidatus Kerfeldiibacteriota</taxon>
    </lineage>
</organism>
<dbReference type="NCBIfam" id="TIGR00035">
    <property type="entry name" value="asp_race"/>
    <property type="match status" value="1"/>
</dbReference>
<dbReference type="EMBL" id="MHKB01000013">
    <property type="protein sequence ID" value="OGY78638.1"/>
    <property type="molecule type" value="Genomic_DNA"/>
</dbReference>
<sequence length="264" mass="29708">MGGKSRILPPICLFYFSFLNLSKLFVFDMITQSTKKMIGILGGMGPLASANLYYRLIEIAQRDYHAEQDTDFPPMFLYNITLFGFDETGIVDPKLVKKQLIAGVKKLEQSGSDFIIIACNTVHYFYNDMQQAVRIPIISIIDETTRLVQETRYTIVGLLTSHTTKHVGIYQKALEKLGIRTLLVTEAQQKMLDEVIVHVMSGVQGEEDEKNLKIIVEDLRKQGAEAIILGCTELPLAIHQSDIHVPLFDSTTILAKAALRRALF</sequence>
<dbReference type="AlphaFoldDB" id="A0A1G2ANZ3"/>
<reference evidence="4 5" key="1">
    <citation type="journal article" date="2016" name="Nat. Commun.">
        <title>Thousands of microbial genomes shed light on interconnected biogeochemical processes in an aquifer system.</title>
        <authorList>
            <person name="Anantharaman K."/>
            <person name="Brown C.T."/>
            <person name="Hug L.A."/>
            <person name="Sharon I."/>
            <person name="Castelle C.J."/>
            <person name="Probst A.J."/>
            <person name="Thomas B.C."/>
            <person name="Singh A."/>
            <person name="Wilkins M.J."/>
            <person name="Karaoz U."/>
            <person name="Brodie E.L."/>
            <person name="Williams K.H."/>
            <person name="Hubbard S.S."/>
            <person name="Banfield J.F."/>
        </authorList>
    </citation>
    <scope>NUCLEOTIDE SEQUENCE [LARGE SCALE GENOMIC DNA]</scope>
</reference>
<dbReference type="InterPro" id="IPR015942">
    <property type="entry name" value="Asp/Glu/hydantoin_racemase"/>
</dbReference>
<dbReference type="Proteomes" id="UP000177165">
    <property type="component" value="Unassembled WGS sequence"/>
</dbReference>
<proteinExistence type="inferred from homology"/>
<keyword evidence="3" id="KW-0472">Membrane</keyword>
<evidence type="ECO:0000256" key="3">
    <source>
        <dbReference type="SAM" id="Phobius"/>
    </source>
</evidence>
<evidence type="ECO:0000256" key="1">
    <source>
        <dbReference type="ARBA" id="ARBA00007847"/>
    </source>
</evidence>
<accession>A0A1G2ANZ3</accession>
<dbReference type="PANTHER" id="PTHR21198:SF7">
    <property type="entry name" value="ASPARTATE-GLUTAMATE RACEMASE FAMILY"/>
    <property type="match status" value="1"/>
</dbReference>
<comment type="caution">
    <text evidence="4">The sequence shown here is derived from an EMBL/GenBank/DDBJ whole genome shotgun (WGS) entry which is preliminary data.</text>
</comment>
<evidence type="ECO:0000313" key="4">
    <source>
        <dbReference type="EMBL" id="OGY78638.1"/>
    </source>
</evidence>
<keyword evidence="3" id="KW-0812">Transmembrane</keyword>
<dbReference type="PANTHER" id="PTHR21198">
    <property type="entry name" value="GLUTAMATE RACEMASE"/>
    <property type="match status" value="1"/>
</dbReference>
<dbReference type="SUPFAM" id="SSF53681">
    <property type="entry name" value="Aspartate/glutamate racemase"/>
    <property type="match status" value="2"/>
</dbReference>
<evidence type="ECO:0000256" key="2">
    <source>
        <dbReference type="ARBA" id="ARBA00023235"/>
    </source>
</evidence>
<dbReference type="Gene3D" id="3.40.50.1860">
    <property type="match status" value="2"/>
</dbReference>